<reference evidence="1" key="1">
    <citation type="submission" date="2021-08" db="EMBL/GenBank/DDBJ databases">
        <authorList>
            <person name="Nwanade C."/>
            <person name="Wang M."/>
            <person name="Masoudi A."/>
            <person name="Yu Z."/>
            <person name="Liu J."/>
        </authorList>
    </citation>
    <scope>NUCLEOTIDE SEQUENCE</scope>
    <source>
        <strain evidence="1">S166</strain>
    </source>
</reference>
<name>A0ABY5WFA7_9RHOB</name>
<dbReference type="RefSeq" id="WP_259963605.1">
    <property type="nucleotide sequence ID" value="NZ_CP081051.1"/>
</dbReference>
<keyword evidence="2" id="KW-1185">Reference proteome</keyword>
<gene>
    <name evidence="1" type="ORF">K3718_11265</name>
</gene>
<organism evidence="1 2">
    <name type="scientific">Leisingera aquaemixtae</name>
    <dbReference type="NCBI Taxonomy" id="1396826"/>
    <lineage>
        <taxon>Bacteria</taxon>
        <taxon>Pseudomonadati</taxon>
        <taxon>Pseudomonadota</taxon>
        <taxon>Alphaproteobacteria</taxon>
        <taxon>Rhodobacterales</taxon>
        <taxon>Roseobacteraceae</taxon>
        <taxon>Leisingera</taxon>
    </lineage>
</organism>
<proteinExistence type="predicted"/>
<sequence>MPSKQYYDNEMQLELDALQQKLRRDWLDKSLPEDWDGILSWERLDKPKTRVTIRLDADMVKWFRKLGPNYGRRINSILRIYWLALLAGHIQAHDKDNTILRIALRARYMAEGKNMDGTEGE</sequence>
<dbReference type="InterPro" id="IPR025528">
    <property type="entry name" value="BrnA_antitoxin"/>
</dbReference>
<dbReference type="Proteomes" id="UP001058514">
    <property type="component" value="Chromosome"/>
</dbReference>
<evidence type="ECO:0000313" key="2">
    <source>
        <dbReference type="Proteomes" id="UP001058514"/>
    </source>
</evidence>
<evidence type="ECO:0000313" key="1">
    <source>
        <dbReference type="EMBL" id="UWQ40148.1"/>
    </source>
</evidence>
<protein>
    <submittedName>
        <fullName evidence="1">BrnA antitoxin family protein</fullName>
    </submittedName>
</protein>
<dbReference type="EMBL" id="CP081051">
    <property type="protein sequence ID" value="UWQ40148.1"/>
    <property type="molecule type" value="Genomic_DNA"/>
</dbReference>
<dbReference type="Pfam" id="PF14384">
    <property type="entry name" value="BrnA_antitoxin"/>
    <property type="match status" value="1"/>
</dbReference>
<accession>A0ABY5WFA7</accession>